<gene>
    <name evidence="2" type="ORF">F8388_002255</name>
</gene>
<dbReference type="AlphaFoldDB" id="A0A7J6FUR1"/>
<accession>A0A7J6FUR1</accession>
<comment type="caution">
    <text evidence="2">The sequence shown here is derived from an EMBL/GenBank/DDBJ whole genome shotgun (WGS) entry which is preliminary data.</text>
</comment>
<proteinExistence type="predicted"/>
<protein>
    <submittedName>
        <fullName evidence="2">Uncharacterized protein</fullName>
    </submittedName>
</protein>
<organism evidence="2 3">
    <name type="scientific">Cannabis sativa</name>
    <name type="common">Hemp</name>
    <name type="synonym">Marijuana</name>
    <dbReference type="NCBI Taxonomy" id="3483"/>
    <lineage>
        <taxon>Eukaryota</taxon>
        <taxon>Viridiplantae</taxon>
        <taxon>Streptophyta</taxon>
        <taxon>Embryophyta</taxon>
        <taxon>Tracheophyta</taxon>
        <taxon>Spermatophyta</taxon>
        <taxon>Magnoliopsida</taxon>
        <taxon>eudicotyledons</taxon>
        <taxon>Gunneridae</taxon>
        <taxon>Pentapetalae</taxon>
        <taxon>rosids</taxon>
        <taxon>fabids</taxon>
        <taxon>Rosales</taxon>
        <taxon>Cannabaceae</taxon>
        <taxon>Cannabis</taxon>
    </lineage>
</organism>
<reference evidence="2 3" key="1">
    <citation type="journal article" date="2020" name="bioRxiv">
        <title>Sequence and annotation of 42 cannabis genomes reveals extensive copy number variation in cannabinoid synthesis and pathogen resistance genes.</title>
        <authorList>
            <person name="Mckernan K.J."/>
            <person name="Helbert Y."/>
            <person name="Kane L.T."/>
            <person name="Ebling H."/>
            <person name="Zhang L."/>
            <person name="Liu B."/>
            <person name="Eaton Z."/>
            <person name="Mclaughlin S."/>
            <person name="Kingan S."/>
            <person name="Baybayan P."/>
            <person name="Concepcion G."/>
            <person name="Jordan M."/>
            <person name="Riva A."/>
            <person name="Barbazuk W."/>
            <person name="Harkins T."/>
        </authorList>
    </citation>
    <scope>NUCLEOTIDE SEQUENCE [LARGE SCALE GENOMIC DNA]</scope>
    <source>
        <strain evidence="3">cv. Jamaican Lion 4</strain>
        <tissue evidence="2">Leaf</tissue>
    </source>
</reference>
<feature type="compositionally biased region" description="Low complexity" evidence="1">
    <location>
        <begin position="18"/>
        <end position="30"/>
    </location>
</feature>
<evidence type="ECO:0000313" key="2">
    <source>
        <dbReference type="EMBL" id="KAF4374357.1"/>
    </source>
</evidence>
<name>A0A7J6FUR1_CANSA</name>
<dbReference type="Proteomes" id="UP000525078">
    <property type="component" value="Unassembled WGS sequence"/>
</dbReference>
<evidence type="ECO:0000313" key="3">
    <source>
        <dbReference type="Proteomes" id="UP000525078"/>
    </source>
</evidence>
<dbReference type="EMBL" id="JAATIP010000096">
    <property type="protein sequence ID" value="KAF4374357.1"/>
    <property type="molecule type" value="Genomic_DNA"/>
</dbReference>
<evidence type="ECO:0000256" key="1">
    <source>
        <dbReference type="SAM" id="MobiDB-lite"/>
    </source>
</evidence>
<feature type="region of interest" description="Disordered" evidence="1">
    <location>
        <begin position="1"/>
        <end position="30"/>
    </location>
</feature>
<sequence>MALTVRVDDGSTTPDRGSSAQVSSSSPQNSPGPIWHDFILINHEKWKKINEAIWRGIIIKTVEKAYKLLYSSISSIKIEVDTFYPSHSSIVLSFKPYSIKQRRSLASITIWVSPFLAKKTSDQESPPEPLISVVIAVMRYRSSLQVTVQEVESESGGSYREGKIAGGFLAKDAEREQ</sequence>